<evidence type="ECO:0000313" key="8">
    <source>
        <dbReference type="EMBL" id="TWO73410.1"/>
    </source>
</evidence>
<dbReference type="GO" id="GO:0004622">
    <property type="term" value="F:phosphatidylcholine lysophospholipase activity"/>
    <property type="evidence" value="ECO:0007669"/>
    <property type="project" value="UniProtKB-ARBA"/>
</dbReference>
<dbReference type="CDD" id="cd00038">
    <property type="entry name" value="CAP_ED"/>
    <property type="match status" value="2"/>
</dbReference>
<feature type="active site" description="Nucleophile" evidence="5">
    <location>
        <position position="500"/>
    </location>
</feature>
<evidence type="ECO:0000313" key="9">
    <source>
        <dbReference type="Proteomes" id="UP000318199"/>
    </source>
</evidence>
<feature type="domain" description="Cyclic nucleotide-binding" evidence="6">
    <location>
        <begin position="15"/>
        <end position="110"/>
    </location>
</feature>
<evidence type="ECO:0000256" key="2">
    <source>
        <dbReference type="ARBA" id="ARBA00022801"/>
    </source>
</evidence>
<accession>A0A562ZXR4</accession>
<evidence type="ECO:0000256" key="3">
    <source>
        <dbReference type="ARBA" id="ARBA00022963"/>
    </source>
</evidence>
<gene>
    <name evidence="8" type="ORF">FN976_00770</name>
</gene>
<dbReference type="InterPro" id="IPR018488">
    <property type="entry name" value="cNMP-bd_CS"/>
</dbReference>
<keyword evidence="3 5" id="KW-0442">Lipid degradation</keyword>
<feature type="domain" description="Cyclic nucleotide-binding" evidence="6">
    <location>
        <begin position="148"/>
        <end position="267"/>
    </location>
</feature>
<dbReference type="SUPFAM" id="SSF51206">
    <property type="entry name" value="cAMP-binding domain-like"/>
    <property type="match status" value="2"/>
</dbReference>
<dbReference type="InterPro" id="IPR016035">
    <property type="entry name" value="Acyl_Trfase/lysoPLipase"/>
</dbReference>
<reference evidence="8 9" key="1">
    <citation type="submission" date="2019-07" db="EMBL/GenBank/DDBJ databases">
        <title>Caenimonas sedimenti sp. nov., isolated from activated sludge.</title>
        <authorList>
            <person name="Xu J."/>
        </authorList>
    </citation>
    <scope>NUCLEOTIDE SEQUENCE [LARGE SCALE GENOMIC DNA]</scope>
    <source>
        <strain evidence="8 9">HX-9-20</strain>
    </source>
</reference>
<keyword evidence="9" id="KW-1185">Reference proteome</keyword>
<dbReference type="Pfam" id="PF01734">
    <property type="entry name" value="Patatin"/>
    <property type="match status" value="1"/>
</dbReference>
<feature type="short sequence motif" description="GXSXG" evidence="5">
    <location>
        <begin position="498"/>
        <end position="502"/>
    </location>
</feature>
<proteinExistence type="inferred from homology"/>
<dbReference type="InterPro" id="IPR000595">
    <property type="entry name" value="cNMP-bd_dom"/>
</dbReference>
<name>A0A562ZXR4_9BURK</name>
<feature type="short sequence motif" description="DGA/G" evidence="5">
    <location>
        <begin position="613"/>
        <end position="615"/>
    </location>
</feature>
<evidence type="ECO:0000256" key="4">
    <source>
        <dbReference type="ARBA" id="ARBA00023098"/>
    </source>
</evidence>
<feature type="short sequence motif" description="GXGXXG" evidence="5">
    <location>
        <begin position="471"/>
        <end position="476"/>
    </location>
</feature>
<dbReference type="OrthoDB" id="5290098at2"/>
<feature type="active site" description="Proton acceptor" evidence="5">
    <location>
        <position position="613"/>
    </location>
</feature>
<dbReference type="SMART" id="SM00100">
    <property type="entry name" value="cNMP"/>
    <property type="match status" value="2"/>
</dbReference>
<organism evidence="8 9">
    <name type="scientific">Caenimonas sedimenti</name>
    <dbReference type="NCBI Taxonomy" id="2596921"/>
    <lineage>
        <taxon>Bacteria</taxon>
        <taxon>Pseudomonadati</taxon>
        <taxon>Pseudomonadota</taxon>
        <taxon>Betaproteobacteria</taxon>
        <taxon>Burkholderiales</taxon>
        <taxon>Comamonadaceae</taxon>
        <taxon>Caenimonas</taxon>
    </lineage>
</organism>
<comment type="caution">
    <text evidence="8">The sequence shown here is derived from an EMBL/GenBank/DDBJ whole genome shotgun (WGS) entry which is preliminary data.</text>
</comment>
<dbReference type="PROSITE" id="PS50042">
    <property type="entry name" value="CNMP_BINDING_3"/>
    <property type="match status" value="2"/>
</dbReference>
<evidence type="ECO:0000256" key="1">
    <source>
        <dbReference type="ARBA" id="ARBA00006636"/>
    </source>
</evidence>
<dbReference type="Pfam" id="PF00027">
    <property type="entry name" value="cNMP_binding"/>
    <property type="match status" value="2"/>
</dbReference>
<dbReference type="GO" id="GO:0016042">
    <property type="term" value="P:lipid catabolic process"/>
    <property type="evidence" value="ECO:0007669"/>
    <property type="project" value="UniProtKB-UniRule"/>
</dbReference>
<dbReference type="RefSeq" id="WP_145889973.1">
    <property type="nucleotide sequence ID" value="NZ_VOBQ01000001.1"/>
</dbReference>
<keyword evidence="2 5" id="KW-0378">Hydrolase</keyword>
<dbReference type="Proteomes" id="UP000318199">
    <property type="component" value="Unassembled WGS sequence"/>
</dbReference>
<evidence type="ECO:0000259" key="6">
    <source>
        <dbReference type="PROSITE" id="PS50042"/>
    </source>
</evidence>
<dbReference type="Gene3D" id="3.40.1090.10">
    <property type="entry name" value="Cytosolic phospholipase A2 catalytic domain"/>
    <property type="match status" value="2"/>
</dbReference>
<dbReference type="InterPro" id="IPR002641">
    <property type="entry name" value="PNPLA_dom"/>
</dbReference>
<dbReference type="AlphaFoldDB" id="A0A562ZXR4"/>
<evidence type="ECO:0000259" key="7">
    <source>
        <dbReference type="PROSITE" id="PS51635"/>
    </source>
</evidence>
<dbReference type="PROSITE" id="PS51635">
    <property type="entry name" value="PNPLA"/>
    <property type="match status" value="1"/>
</dbReference>
<dbReference type="Gene3D" id="2.60.120.10">
    <property type="entry name" value="Jelly Rolls"/>
    <property type="match status" value="2"/>
</dbReference>
<dbReference type="PANTHER" id="PTHR14226:SF29">
    <property type="entry name" value="NEUROPATHY TARGET ESTERASE SWS"/>
    <property type="match status" value="1"/>
</dbReference>
<dbReference type="InterPro" id="IPR014710">
    <property type="entry name" value="RmlC-like_jellyroll"/>
</dbReference>
<keyword evidence="4 5" id="KW-0443">Lipid metabolism</keyword>
<sequence>MQLPPPADWIAGTALLQGAPEAVIADCAARAGRREFAAGDVLIRAGTRTASICFVLAGTVEVRLPGSAAADAAIAQLGEGKVLGEIQAVTGHVATADVVAVTAGALLEIDLALRRDIALGFPAFDERLVWLATRNLRTTVFQGAVRDLLRGCDPLLVEELGAGAAEVVLERGEELFAQGEEADAWYILTSGRLAVVTSTDDGSRKIAELMPGASVGEMAIIAGEARTATVKAERKATLMRISRAMFDRFADQHPRFARNVMSAVVRRLAGKAPSLRVAARVLVVLRISGHPMLDEAFRQLCASLQGAGGAAIRTRTDFESAVGYRIDPQAAESHPVWMPFDVWLEEAQSAHSLVVVDGGNADDAWRRECLLQADHCVWLVEPVAQGLADPPPEAMAALDAARRWAKDDTQRLPWSLVIAHPAATKAPRNTRAWLRGAEFDRHFHLRVHDVTTSDRAARLLAGRGTGLALSGGGARGLAHVGVLKACAELGIAIDWIGGTSFGAIQAGMFAMGLSTDEMRTLNLEVIAQRPFQEYTLPIVAMVASRRRDASIHHSFGETQIEDLWIPYLAVSTDLCSAQAVVHESGSLGLAVSASSSIPGVLVPVLDGERILVDGGILNNLPSDLVKHRAGGRVIAVKVAPDDELVAPEGGFAPAWKFVLRRLVPGMKPLRSPRLADLILRTLTVSSASRMAQVTREADLLIEPDVASFGMLQFHKIDELIERGYRAGLAALRGWSERR</sequence>
<dbReference type="SUPFAM" id="SSF52151">
    <property type="entry name" value="FabD/lysophospholipase-like"/>
    <property type="match status" value="1"/>
</dbReference>
<feature type="domain" description="PNPLA" evidence="7">
    <location>
        <begin position="467"/>
        <end position="626"/>
    </location>
</feature>
<dbReference type="EMBL" id="VOBQ01000001">
    <property type="protein sequence ID" value="TWO73410.1"/>
    <property type="molecule type" value="Genomic_DNA"/>
</dbReference>
<evidence type="ECO:0000256" key="5">
    <source>
        <dbReference type="PROSITE-ProRule" id="PRU01161"/>
    </source>
</evidence>
<dbReference type="InterPro" id="IPR018490">
    <property type="entry name" value="cNMP-bd_dom_sf"/>
</dbReference>
<dbReference type="InterPro" id="IPR050301">
    <property type="entry name" value="NTE"/>
</dbReference>
<protein>
    <submittedName>
        <fullName evidence="8">Cyclic nucleotide-binding domain-containing protein</fullName>
    </submittedName>
</protein>
<dbReference type="PROSITE" id="PS00889">
    <property type="entry name" value="CNMP_BINDING_2"/>
    <property type="match status" value="1"/>
</dbReference>
<comment type="similarity">
    <text evidence="1">Belongs to the NTE family.</text>
</comment>
<dbReference type="PANTHER" id="PTHR14226">
    <property type="entry name" value="NEUROPATHY TARGET ESTERASE/SWISS CHEESE D.MELANOGASTER"/>
    <property type="match status" value="1"/>
</dbReference>